<dbReference type="EMBL" id="JACIGK010000026">
    <property type="protein sequence ID" value="MBB4267430.1"/>
    <property type="molecule type" value="Genomic_DNA"/>
</dbReference>
<comment type="caution">
    <text evidence="2">The sequence shown here is derived from an EMBL/GenBank/DDBJ whole genome shotgun (WGS) entry which is preliminary data.</text>
</comment>
<feature type="transmembrane region" description="Helical" evidence="1">
    <location>
        <begin position="396"/>
        <end position="413"/>
    </location>
</feature>
<feature type="transmembrane region" description="Helical" evidence="1">
    <location>
        <begin position="451"/>
        <end position="471"/>
    </location>
</feature>
<feature type="transmembrane region" description="Helical" evidence="1">
    <location>
        <begin position="372"/>
        <end position="389"/>
    </location>
</feature>
<gene>
    <name evidence="2" type="ORF">GGD89_003074</name>
</gene>
<feature type="transmembrane region" description="Helical" evidence="1">
    <location>
        <begin position="106"/>
        <end position="129"/>
    </location>
</feature>
<keyword evidence="1" id="KW-1133">Transmembrane helix</keyword>
<evidence type="ECO:0000313" key="3">
    <source>
        <dbReference type="Proteomes" id="UP000554286"/>
    </source>
</evidence>
<accession>A0A7W6RF77</accession>
<evidence type="ECO:0000256" key="1">
    <source>
        <dbReference type="SAM" id="Phobius"/>
    </source>
</evidence>
<proteinExistence type="predicted"/>
<evidence type="ECO:0008006" key="4">
    <source>
        <dbReference type="Google" id="ProtNLM"/>
    </source>
</evidence>
<name>A0A7W6RF77_9PROT</name>
<feature type="transmembrane region" description="Helical" evidence="1">
    <location>
        <begin position="163"/>
        <end position="181"/>
    </location>
</feature>
<dbReference type="AlphaFoldDB" id="A0A7W6RF77"/>
<feature type="transmembrane region" description="Helical" evidence="1">
    <location>
        <begin position="201"/>
        <end position="224"/>
    </location>
</feature>
<feature type="transmembrane region" description="Helical" evidence="1">
    <location>
        <begin position="267"/>
        <end position="287"/>
    </location>
</feature>
<keyword evidence="1" id="KW-0472">Membrane</keyword>
<evidence type="ECO:0000313" key="2">
    <source>
        <dbReference type="EMBL" id="MBB4267430.1"/>
    </source>
</evidence>
<feature type="transmembrane region" description="Helical" evidence="1">
    <location>
        <begin position="299"/>
        <end position="320"/>
    </location>
</feature>
<organism evidence="2 3">
    <name type="scientific">Roseospira visakhapatnamensis</name>
    <dbReference type="NCBI Taxonomy" id="390880"/>
    <lineage>
        <taxon>Bacteria</taxon>
        <taxon>Pseudomonadati</taxon>
        <taxon>Pseudomonadota</taxon>
        <taxon>Alphaproteobacteria</taxon>
        <taxon>Rhodospirillales</taxon>
        <taxon>Rhodospirillaceae</taxon>
        <taxon>Roseospira</taxon>
    </lineage>
</organism>
<feature type="transmembrane region" description="Helical" evidence="1">
    <location>
        <begin position="419"/>
        <end position="439"/>
    </location>
</feature>
<feature type="transmembrane region" description="Helical" evidence="1">
    <location>
        <begin position="135"/>
        <end position="156"/>
    </location>
</feature>
<keyword evidence="3" id="KW-1185">Reference proteome</keyword>
<protein>
    <recommendedName>
        <fullName evidence="4">4-amino-4-deoxy-L-arabinose transferase-like glycosyltransferase</fullName>
    </recommendedName>
</protein>
<reference evidence="2 3" key="1">
    <citation type="submission" date="2020-08" db="EMBL/GenBank/DDBJ databases">
        <title>Genome sequencing of Purple Non-Sulfur Bacteria from various extreme environments.</title>
        <authorList>
            <person name="Mayer M."/>
        </authorList>
    </citation>
    <scope>NUCLEOTIDE SEQUENCE [LARGE SCALE GENOMIC DNA]</scope>
    <source>
        <strain evidence="2 3">JA131</strain>
    </source>
</reference>
<sequence>MQEIFLNASRGFEYWGAVVFCAFIMILVTARMIGLSPHDLPSYIGTDTYSRMVRVRDLWAGGSWFNPVYDQVIPHGLLSHWTRPLDVLISVCALPFMLVMRQETALFWGGYVVAPGLGIVTAGLLAAALRRVLTPLQTAMTIVSLICVTPLLATFLPGRPDHYAALIPVLALIVWGLVLMATSPYGRHGATLVGIALPLAVWVNISGVLAALLFPVALGVRWLVAGGAWSQLNQRVAAVASATCLVILFVERPPLDTVSVVEFDRVSVWHLCVFLAIVLFWTGIRTVEQRWPAIDRGAVSRLVPAIPLALVGVGALLVAFPQVLAPDHGIAIDPLYVGVRLLRIEEYYPLIDAADFESAWTVLSAVATQTGYLLPLIISVVGMLILLVRGGPERRWVWGSLLVVAVTMLLVTWPPVAAWMPMILFFLLPGQGLIAAMAVSACPRARLLVRMPLRVALASAVLVGPFVVQAITHTADKEKNPNVLTHCSVDDLTRWLGATLPPAPPLNIMALADMGAALMYWTPHRVYAIPNHRLQPGFATRLEVISAPTDDDALARATDAQVDILVICDVAIDTDVRDPTLPRPPFKTRLLQGDEPDWLTPLPTPDSVSDAVRVFRVHRAQDGES</sequence>
<dbReference type="Proteomes" id="UP000554286">
    <property type="component" value="Unassembled WGS sequence"/>
</dbReference>
<keyword evidence="1" id="KW-0812">Transmembrane</keyword>
<feature type="transmembrane region" description="Helical" evidence="1">
    <location>
        <begin position="12"/>
        <end position="33"/>
    </location>
</feature>